<dbReference type="SMART" id="SM00849">
    <property type="entry name" value="Lactamase_B"/>
    <property type="match status" value="1"/>
</dbReference>
<dbReference type="Pfam" id="PF00753">
    <property type="entry name" value="Lactamase_B"/>
    <property type="match status" value="1"/>
</dbReference>
<evidence type="ECO:0000313" key="9">
    <source>
        <dbReference type="Proteomes" id="UP000562045"/>
    </source>
</evidence>
<feature type="domain" description="Metallo-beta-lactamase" evidence="7">
    <location>
        <begin position="38"/>
        <end position="196"/>
    </location>
</feature>
<dbReference type="InterPro" id="IPR039344">
    <property type="entry name" value="MBLAC1"/>
</dbReference>
<evidence type="ECO:0000256" key="5">
    <source>
        <dbReference type="ARBA" id="ARBA00044690"/>
    </source>
</evidence>
<evidence type="ECO:0000256" key="6">
    <source>
        <dbReference type="ARBA" id="ARBA00045869"/>
    </source>
</evidence>
<dbReference type="GO" id="GO:0016787">
    <property type="term" value="F:hydrolase activity"/>
    <property type="evidence" value="ECO:0007669"/>
    <property type="project" value="UniProtKB-KW"/>
</dbReference>
<dbReference type="RefSeq" id="WP_179648721.1">
    <property type="nucleotide sequence ID" value="NZ_JACBZM010000001.1"/>
</dbReference>
<dbReference type="InterPro" id="IPR036866">
    <property type="entry name" value="RibonucZ/Hydroxyglut_hydro"/>
</dbReference>
<dbReference type="Gene3D" id="3.60.15.10">
    <property type="entry name" value="Ribonuclease Z/Hydroxyacylglutathione hydrolase-like"/>
    <property type="match status" value="1"/>
</dbReference>
<dbReference type="PANTHER" id="PTHR23200:SF48">
    <property type="entry name" value="METALLO-BETA-LACTAMASE DOMAIN-CONTAINING PROTEIN 1"/>
    <property type="match status" value="1"/>
</dbReference>
<evidence type="ECO:0000256" key="2">
    <source>
        <dbReference type="ARBA" id="ARBA00011738"/>
    </source>
</evidence>
<protein>
    <recommendedName>
        <fullName evidence="3">Metallo-beta-lactamase domain-containing protein 1</fullName>
    </recommendedName>
    <alternativeName>
        <fullName evidence="4">Endoribonuclease MBLAC1</fullName>
    </alternativeName>
</protein>
<organism evidence="8 9">
    <name type="scientific">Nocardioides aromaticivorans</name>
    <dbReference type="NCBI Taxonomy" id="200618"/>
    <lineage>
        <taxon>Bacteria</taxon>
        <taxon>Bacillati</taxon>
        <taxon>Actinomycetota</taxon>
        <taxon>Actinomycetes</taxon>
        <taxon>Propionibacteriales</taxon>
        <taxon>Nocardioidaceae</taxon>
        <taxon>Nocardioides</taxon>
    </lineage>
</organism>
<name>A0A7Y9ZHM1_9ACTN</name>
<comment type="function">
    <text evidence="6">Endoribonuclease that catalyzes the hydrolysis of histone-coding pre-mRNA 3'-end. Involved in histone pre-mRNA processing during the S-phase of the cell cycle, which is required for entering/progressing through S-phase. Cleaves histone pre-mRNA at a major and a minor cleavage site after the 5'-ACCCA-3' and the 5'-ACCCACA-3' sequence, respectively, and located downstream of the stem-loop. May require the presence of the HDE element located at the histone pre-RNA 3'-end to avoid non-specific cleavage.</text>
</comment>
<reference evidence="8 9" key="1">
    <citation type="submission" date="2020-07" db="EMBL/GenBank/DDBJ databases">
        <title>Sequencing the genomes of 1000 actinobacteria strains.</title>
        <authorList>
            <person name="Klenk H.-P."/>
        </authorList>
    </citation>
    <scope>NUCLEOTIDE SEQUENCE [LARGE SCALE GENOMIC DNA]</scope>
    <source>
        <strain evidence="8 9">DSM 15131</strain>
    </source>
</reference>
<dbReference type="Proteomes" id="UP000562045">
    <property type="component" value="Unassembled WGS sequence"/>
</dbReference>
<dbReference type="InterPro" id="IPR001279">
    <property type="entry name" value="Metallo-B-lactamas"/>
</dbReference>
<comment type="catalytic activity">
    <reaction evidence="5">
        <text>a ribonucleotidyl-ribonucleotide-RNA + H2O = a 3'-end ribonucleotide-RNA + a 5'-end 5'-phospho-ribonucleoside-RNA + H(+)</text>
        <dbReference type="Rhea" id="RHEA:68096"/>
        <dbReference type="Rhea" id="RHEA-COMP:15179"/>
        <dbReference type="Rhea" id="RHEA-COMP:17355"/>
        <dbReference type="Rhea" id="RHEA-COMP:17428"/>
        <dbReference type="ChEBI" id="CHEBI:15377"/>
        <dbReference type="ChEBI" id="CHEBI:15378"/>
        <dbReference type="ChEBI" id="CHEBI:74896"/>
        <dbReference type="ChEBI" id="CHEBI:138282"/>
        <dbReference type="ChEBI" id="CHEBI:173118"/>
    </reaction>
    <physiologicalReaction direction="left-to-right" evidence="5">
        <dbReference type="Rhea" id="RHEA:68097"/>
    </physiologicalReaction>
</comment>
<comment type="subunit">
    <text evidence="2">Homodimer.</text>
</comment>
<dbReference type="EMBL" id="JACBZM010000001">
    <property type="protein sequence ID" value="NYI45005.1"/>
    <property type="molecule type" value="Genomic_DNA"/>
</dbReference>
<evidence type="ECO:0000256" key="1">
    <source>
        <dbReference type="ARBA" id="ARBA00004514"/>
    </source>
</evidence>
<evidence type="ECO:0000313" key="8">
    <source>
        <dbReference type="EMBL" id="NYI45005.1"/>
    </source>
</evidence>
<evidence type="ECO:0000256" key="4">
    <source>
        <dbReference type="ARBA" id="ARBA00032988"/>
    </source>
</evidence>
<dbReference type="PANTHER" id="PTHR23200">
    <property type="entry name" value="METALLO-BETA-LACTAMASE DOMAIN-CONTAINING PROTEIN 1"/>
    <property type="match status" value="1"/>
</dbReference>
<dbReference type="CDD" id="cd07711">
    <property type="entry name" value="MBLAC1-like_MBL-fold"/>
    <property type="match status" value="1"/>
</dbReference>
<comment type="caution">
    <text evidence="8">The sequence shown here is derived from an EMBL/GenBank/DDBJ whole genome shotgun (WGS) entry which is preliminary data.</text>
</comment>
<sequence>MTDSKGAPTGAVDQFEVLFAGYVPPAVPWEVGTAGSVASTVAFLRDGDQLIVVDPGFVPSRGSILDPLRELGIEAGDITDVVFSHHHPDHTFNVALFPNAQAHDVWGIYRNDQWVMRPAEGFQVSENVSLIQTPGHTDQDITTLARTADGLVAFTHLWWTESRPPGDDTVGTDQDAFHTSRARVLDMKPALIVPGHGAAFAPSETTPR</sequence>
<proteinExistence type="predicted"/>
<evidence type="ECO:0000256" key="3">
    <source>
        <dbReference type="ARBA" id="ARBA00014856"/>
    </source>
</evidence>
<gene>
    <name evidence="8" type="ORF">BJ993_002085</name>
</gene>
<evidence type="ECO:0000259" key="7">
    <source>
        <dbReference type="SMART" id="SM00849"/>
    </source>
</evidence>
<comment type="subcellular location">
    <subcellularLocation>
        <location evidence="1">Cytoplasm</location>
        <location evidence="1">Cytosol</location>
    </subcellularLocation>
</comment>
<dbReference type="GO" id="GO:0005829">
    <property type="term" value="C:cytosol"/>
    <property type="evidence" value="ECO:0007669"/>
    <property type="project" value="UniProtKB-SubCell"/>
</dbReference>
<dbReference type="SUPFAM" id="SSF56281">
    <property type="entry name" value="Metallo-hydrolase/oxidoreductase"/>
    <property type="match status" value="1"/>
</dbReference>
<dbReference type="AlphaFoldDB" id="A0A7Y9ZHM1"/>
<accession>A0A7Y9ZHM1</accession>
<keyword evidence="8" id="KW-0378">Hydrolase</keyword>